<dbReference type="EMBL" id="JALJXV010000005">
    <property type="protein sequence ID" value="MCP1675208.1"/>
    <property type="molecule type" value="Genomic_DNA"/>
</dbReference>
<keyword evidence="1" id="KW-0472">Membrane</keyword>
<dbReference type="Pfam" id="PF11137">
    <property type="entry name" value="DUF2909"/>
    <property type="match status" value="1"/>
</dbReference>
<feature type="transmembrane region" description="Helical" evidence="1">
    <location>
        <begin position="6"/>
        <end position="28"/>
    </location>
</feature>
<keyword evidence="3" id="KW-1185">Reference proteome</keyword>
<keyword evidence="1" id="KW-1133">Transmembrane helix</keyword>
<proteinExistence type="predicted"/>
<feature type="transmembrane region" description="Helical" evidence="1">
    <location>
        <begin position="40"/>
        <end position="64"/>
    </location>
</feature>
<reference evidence="2" key="1">
    <citation type="submission" date="2022-03" db="EMBL/GenBank/DDBJ databases">
        <title>Genomic Encyclopedia of Type Strains, Phase III (KMG-III): the genomes of soil and plant-associated and newly described type strains.</title>
        <authorList>
            <person name="Whitman W."/>
        </authorList>
    </citation>
    <scope>NUCLEOTIDE SEQUENCE</scope>
    <source>
        <strain evidence="2">ANL 6-2</strain>
    </source>
</reference>
<gene>
    <name evidence="2" type="ORF">J2T57_002356</name>
</gene>
<dbReference type="RefSeq" id="WP_253478295.1">
    <property type="nucleotide sequence ID" value="NZ_JALJXV010000005.1"/>
</dbReference>
<sequence length="73" mass="8026">MTILSKILIVLFLIAIVASLASGAFFLIRDQSDSRRVVRALTVRITLSVLLFLILIALVFSGVIQPNNPYGPR</sequence>
<keyword evidence="2" id="KW-0418">Kinase</keyword>
<comment type="caution">
    <text evidence="2">The sequence shown here is derived from an EMBL/GenBank/DDBJ whole genome shotgun (WGS) entry which is preliminary data.</text>
</comment>
<dbReference type="InterPro" id="IPR021313">
    <property type="entry name" value="DUF2909"/>
</dbReference>
<protein>
    <submittedName>
        <fullName evidence="2">Nitrogen fixation/metabolism regulation signal transduction histidine kinase</fullName>
    </submittedName>
</protein>
<dbReference type="Proteomes" id="UP001205843">
    <property type="component" value="Unassembled WGS sequence"/>
</dbReference>
<accession>A0AAE3G6B3</accession>
<evidence type="ECO:0000256" key="1">
    <source>
        <dbReference type="SAM" id="Phobius"/>
    </source>
</evidence>
<evidence type="ECO:0000313" key="3">
    <source>
        <dbReference type="Proteomes" id="UP001205843"/>
    </source>
</evidence>
<dbReference type="NCBIfam" id="NF033233">
    <property type="entry name" value="twin_helix"/>
    <property type="match status" value="1"/>
</dbReference>
<dbReference type="AlphaFoldDB" id="A0AAE3G6B3"/>
<evidence type="ECO:0000313" key="2">
    <source>
        <dbReference type="EMBL" id="MCP1675208.1"/>
    </source>
</evidence>
<organism evidence="2 3">
    <name type="scientific">Natronocella acetinitrilica</name>
    <dbReference type="NCBI Taxonomy" id="414046"/>
    <lineage>
        <taxon>Bacteria</taxon>
        <taxon>Pseudomonadati</taxon>
        <taxon>Pseudomonadota</taxon>
        <taxon>Gammaproteobacteria</taxon>
        <taxon>Chromatiales</taxon>
        <taxon>Ectothiorhodospiraceae</taxon>
        <taxon>Natronocella</taxon>
    </lineage>
</organism>
<name>A0AAE3G6B3_9GAMM</name>
<keyword evidence="2" id="KW-0808">Transferase</keyword>
<dbReference type="GO" id="GO:0016301">
    <property type="term" value="F:kinase activity"/>
    <property type="evidence" value="ECO:0007669"/>
    <property type="project" value="UniProtKB-KW"/>
</dbReference>
<keyword evidence="1" id="KW-0812">Transmembrane</keyword>